<evidence type="ECO:0000313" key="7">
    <source>
        <dbReference type="Proteomes" id="UP000292082"/>
    </source>
</evidence>
<name>A0A4Q9QBL1_9APHY</name>
<dbReference type="InterPro" id="IPR050300">
    <property type="entry name" value="GDXG_lipolytic_enzyme"/>
</dbReference>
<evidence type="ECO:0000259" key="5">
    <source>
        <dbReference type="Pfam" id="PF07859"/>
    </source>
</evidence>
<feature type="active site" evidence="3">
    <location>
        <position position="224"/>
    </location>
</feature>
<dbReference type="InterPro" id="IPR013094">
    <property type="entry name" value="AB_hydrolase_3"/>
</dbReference>
<evidence type="ECO:0000256" key="4">
    <source>
        <dbReference type="SAM" id="Phobius"/>
    </source>
</evidence>
<dbReference type="Gene3D" id="3.40.50.1820">
    <property type="entry name" value="alpha/beta hydrolase"/>
    <property type="match status" value="1"/>
</dbReference>
<keyword evidence="4" id="KW-1133">Transmembrane helix</keyword>
<dbReference type="Proteomes" id="UP000292082">
    <property type="component" value="Unassembled WGS sequence"/>
</dbReference>
<keyword evidence="2 6" id="KW-0378">Hydrolase</keyword>
<accession>A0A4Q9QBL1</accession>
<protein>
    <submittedName>
        <fullName evidence="6">Alpha/beta-hydrolase</fullName>
    </submittedName>
</protein>
<keyword evidence="4" id="KW-0472">Membrane</keyword>
<dbReference type="EMBL" id="ML145085">
    <property type="protein sequence ID" value="TBU65083.1"/>
    <property type="molecule type" value="Genomic_DNA"/>
</dbReference>
<dbReference type="SUPFAM" id="SSF53474">
    <property type="entry name" value="alpha/beta-Hydrolases"/>
    <property type="match status" value="1"/>
</dbReference>
<evidence type="ECO:0000256" key="3">
    <source>
        <dbReference type="PROSITE-ProRule" id="PRU10038"/>
    </source>
</evidence>
<feature type="domain" description="Alpha/beta hydrolase fold-3" evidence="5">
    <location>
        <begin position="138"/>
        <end position="371"/>
    </location>
</feature>
<keyword evidence="4" id="KW-0812">Transmembrane</keyword>
<dbReference type="InterPro" id="IPR029058">
    <property type="entry name" value="AB_hydrolase_fold"/>
</dbReference>
<dbReference type="GO" id="GO:0016787">
    <property type="term" value="F:hydrolase activity"/>
    <property type="evidence" value="ECO:0007669"/>
    <property type="project" value="UniProtKB-KW"/>
</dbReference>
<sequence length="394" mass="43221">MPFAFRRQPFSAVYTLCGVVYLLAALPVWLILEALPSARPRKSWSIKRALFARAARFFIGVMWRTCLPAPIPLSKYEQNAKTLGFVSVDATPELIVGEIGEIAKQIRVKAERTGGFWYGPRDPNGDVGQRPSPDERVVYYFHGGGHVMGSARPGGGSMPIFKGFLEHLGPNLRIFALEYRISSAAPFKPANPFPASLVDAVAGYRYLIEDVGFRPRQIILSGDSAGGGIAFNLARYIATAKLPSLPQPAGLILLSPTMDWAQTHTGPGSSMERNYRSDIVHAILESGYTPRALIGSLPEKTASKSPWISPGSLQAEWRLGMFSGFPRTVIVAGGAEYTLDGMHTAGDRLMEDNGKENVTFIEPPDALHDFLAMEFHEPERTDVLKELAAWMKTL</sequence>
<keyword evidence="7" id="KW-1185">Reference proteome</keyword>
<evidence type="ECO:0000256" key="1">
    <source>
        <dbReference type="ARBA" id="ARBA00010515"/>
    </source>
</evidence>
<dbReference type="PROSITE" id="PS01174">
    <property type="entry name" value="LIPASE_GDXG_SER"/>
    <property type="match status" value="1"/>
</dbReference>
<dbReference type="AlphaFoldDB" id="A0A4Q9QBL1"/>
<proteinExistence type="inferred from homology"/>
<dbReference type="InterPro" id="IPR033140">
    <property type="entry name" value="Lipase_GDXG_put_SER_AS"/>
</dbReference>
<evidence type="ECO:0000256" key="2">
    <source>
        <dbReference type="ARBA" id="ARBA00022801"/>
    </source>
</evidence>
<dbReference type="Pfam" id="PF07859">
    <property type="entry name" value="Abhydrolase_3"/>
    <property type="match status" value="1"/>
</dbReference>
<feature type="transmembrane region" description="Helical" evidence="4">
    <location>
        <begin position="12"/>
        <end position="32"/>
    </location>
</feature>
<dbReference type="PANTHER" id="PTHR48081:SF26">
    <property type="entry name" value="ALPHA_BETA HYDROLASE FOLD-3 DOMAIN-CONTAINING PROTEIN"/>
    <property type="match status" value="1"/>
</dbReference>
<reference evidence="6 7" key="1">
    <citation type="submission" date="2019-01" db="EMBL/GenBank/DDBJ databases">
        <title>Draft genome sequences of three monokaryotic isolates of the white-rot basidiomycete fungus Dichomitus squalens.</title>
        <authorList>
            <consortium name="DOE Joint Genome Institute"/>
            <person name="Lopez S.C."/>
            <person name="Andreopoulos B."/>
            <person name="Pangilinan J."/>
            <person name="Lipzen A."/>
            <person name="Riley R."/>
            <person name="Ahrendt S."/>
            <person name="Ng V."/>
            <person name="Barry K."/>
            <person name="Daum C."/>
            <person name="Grigoriev I.V."/>
            <person name="Hilden K.S."/>
            <person name="Makela M.R."/>
            <person name="de Vries R.P."/>
        </authorList>
    </citation>
    <scope>NUCLEOTIDE SEQUENCE [LARGE SCALE GENOMIC DNA]</scope>
    <source>
        <strain evidence="6 7">CBS 464.89</strain>
    </source>
</reference>
<comment type="similarity">
    <text evidence="1">Belongs to the 'GDXG' lipolytic enzyme family.</text>
</comment>
<dbReference type="PANTHER" id="PTHR48081">
    <property type="entry name" value="AB HYDROLASE SUPERFAMILY PROTEIN C4A8.06C"/>
    <property type="match status" value="1"/>
</dbReference>
<gene>
    <name evidence="6" type="ORF">BD310DRAFT_299997</name>
</gene>
<organism evidence="6 7">
    <name type="scientific">Dichomitus squalens</name>
    <dbReference type="NCBI Taxonomy" id="114155"/>
    <lineage>
        <taxon>Eukaryota</taxon>
        <taxon>Fungi</taxon>
        <taxon>Dikarya</taxon>
        <taxon>Basidiomycota</taxon>
        <taxon>Agaricomycotina</taxon>
        <taxon>Agaricomycetes</taxon>
        <taxon>Polyporales</taxon>
        <taxon>Polyporaceae</taxon>
        <taxon>Dichomitus</taxon>
    </lineage>
</organism>
<evidence type="ECO:0000313" key="6">
    <source>
        <dbReference type="EMBL" id="TBU65083.1"/>
    </source>
</evidence>